<dbReference type="SUPFAM" id="SSF49562">
    <property type="entry name" value="C2 domain (Calcium/lipid-binding domain, CaLB)"/>
    <property type="match status" value="1"/>
</dbReference>
<dbReference type="InterPro" id="IPR000008">
    <property type="entry name" value="C2_dom"/>
</dbReference>
<dbReference type="GO" id="GO:0098793">
    <property type="term" value="C:presynapse"/>
    <property type="evidence" value="ECO:0007669"/>
    <property type="project" value="GOC"/>
</dbReference>
<dbReference type="AlphaFoldDB" id="A0A2G8KZ89"/>
<proteinExistence type="predicted"/>
<dbReference type="PANTHER" id="PTHR10024:SF369">
    <property type="entry name" value="FI18813P1"/>
    <property type="match status" value="1"/>
</dbReference>
<dbReference type="STRING" id="307972.A0A2G8KZ89"/>
<dbReference type="OrthoDB" id="67700at2759"/>
<dbReference type="SMART" id="SM00239">
    <property type="entry name" value="C2"/>
    <property type="match status" value="1"/>
</dbReference>
<keyword evidence="1" id="KW-0677">Repeat</keyword>
<dbReference type="GO" id="GO:0005509">
    <property type="term" value="F:calcium ion binding"/>
    <property type="evidence" value="ECO:0007669"/>
    <property type="project" value="TreeGrafter"/>
</dbReference>
<dbReference type="GO" id="GO:0006906">
    <property type="term" value="P:vesicle fusion"/>
    <property type="evidence" value="ECO:0007669"/>
    <property type="project" value="TreeGrafter"/>
</dbReference>
<dbReference type="Gene3D" id="2.60.40.150">
    <property type="entry name" value="C2 domain"/>
    <property type="match status" value="1"/>
</dbReference>
<evidence type="ECO:0000313" key="4">
    <source>
        <dbReference type="Proteomes" id="UP000230750"/>
    </source>
</evidence>
<dbReference type="PRINTS" id="PR00360">
    <property type="entry name" value="C2DOMAIN"/>
</dbReference>
<dbReference type="GO" id="GO:0005886">
    <property type="term" value="C:plasma membrane"/>
    <property type="evidence" value="ECO:0007669"/>
    <property type="project" value="TreeGrafter"/>
</dbReference>
<dbReference type="GO" id="GO:0000149">
    <property type="term" value="F:SNARE binding"/>
    <property type="evidence" value="ECO:0007669"/>
    <property type="project" value="TreeGrafter"/>
</dbReference>
<dbReference type="GO" id="GO:0005544">
    <property type="term" value="F:calcium-dependent phospholipid binding"/>
    <property type="evidence" value="ECO:0007669"/>
    <property type="project" value="TreeGrafter"/>
</dbReference>
<feature type="domain" description="C2" evidence="2">
    <location>
        <begin position="13"/>
        <end position="148"/>
    </location>
</feature>
<dbReference type="GO" id="GO:0030424">
    <property type="term" value="C:axon"/>
    <property type="evidence" value="ECO:0007669"/>
    <property type="project" value="TreeGrafter"/>
</dbReference>
<name>A0A2G8KZ89_STIJA</name>
<dbReference type="PANTHER" id="PTHR10024">
    <property type="entry name" value="SYNAPTOTAGMIN"/>
    <property type="match status" value="1"/>
</dbReference>
<sequence>MKVVDVPAVQKSRTRGILVSLCHQPAANRLTVVVLKAKNLPKMDVTGLADPYVKINMLYADQRMAKKKTRLKKRTLNPVFNESFLFDIPQDGLENISLEFQVLDHDRVTKNEVIGRLEIGPTCEPDTSQSLHWAEVLQNPRKQIAEWHKLTE</sequence>
<dbReference type="PROSITE" id="PS50004">
    <property type="entry name" value="C2"/>
    <property type="match status" value="1"/>
</dbReference>
<evidence type="ECO:0000256" key="1">
    <source>
        <dbReference type="ARBA" id="ARBA00022737"/>
    </source>
</evidence>
<dbReference type="PRINTS" id="PR00399">
    <property type="entry name" value="SYNAPTOTAGMN"/>
</dbReference>
<keyword evidence="4" id="KW-1185">Reference proteome</keyword>
<dbReference type="InterPro" id="IPR001565">
    <property type="entry name" value="Synaptotagmin"/>
</dbReference>
<accession>A0A2G8KZ89</accession>
<organism evidence="3 4">
    <name type="scientific">Stichopus japonicus</name>
    <name type="common">Sea cucumber</name>
    <dbReference type="NCBI Taxonomy" id="307972"/>
    <lineage>
        <taxon>Eukaryota</taxon>
        <taxon>Metazoa</taxon>
        <taxon>Echinodermata</taxon>
        <taxon>Eleutherozoa</taxon>
        <taxon>Echinozoa</taxon>
        <taxon>Holothuroidea</taxon>
        <taxon>Aspidochirotacea</taxon>
        <taxon>Aspidochirotida</taxon>
        <taxon>Stichopodidae</taxon>
        <taxon>Apostichopus</taxon>
    </lineage>
</organism>
<reference evidence="3 4" key="1">
    <citation type="journal article" date="2017" name="PLoS Biol.">
        <title>The sea cucumber genome provides insights into morphological evolution and visceral regeneration.</title>
        <authorList>
            <person name="Zhang X."/>
            <person name="Sun L."/>
            <person name="Yuan J."/>
            <person name="Sun Y."/>
            <person name="Gao Y."/>
            <person name="Zhang L."/>
            <person name="Li S."/>
            <person name="Dai H."/>
            <person name="Hamel J.F."/>
            <person name="Liu C."/>
            <person name="Yu Y."/>
            <person name="Liu S."/>
            <person name="Lin W."/>
            <person name="Guo K."/>
            <person name="Jin S."/>
            <person name="Xu P."/>
            <person name="Storey K.B."/>
            <person name="Huan P."/>
            <person name="Zhang T."/>
            <person name="Zhou Y."/>
            <person name="Zhang J."/>
            <person name="Lin C."/>
            <person name="Li X."/>
            <person name="Xing L."/>
            <person name="Huo D."/>
            <person name="Sun M."/>
            <person name="Wang L."/>
            <person name="Mercier A."/>
            <person name="Li F."/>
            <person name="Yang H."/>
            <person name="Xiang J."/>
        </authorList>
    </citation>
    <scope>NUCLEOTIDE SEQUENCE [LARGE SCALE GENOMIC DNA]</scope>
    <source>
        <strain evidence="3">Shaxun</strain>
        <tissue evidence="3">Muscle</tissue>
    </source>
</reference>
<dbReference type="GO" id="GO:0048791">
    <property type="term" value="P:calcium ion-regulated exocytosis of neurotransmitter"/>
    <property type="evidence" value="ECO:0007669"/>
    <property type="project" value="TreeGrafter"/>
</dbReference>
<dbReference type="FunFam" id="2.60.40.150:FF:000039">
    <property type="entry name" value="Synaptotagmin 11"/>
    <property type="match status" value="1"/>
</dbReference>
<dbReference type="EMBL" id="MRZV01000291">
    <property type="protein sequence ID" value="PIK53334.1"/>
    <property type="molecule type" value="Genomic_DNA"/>
</dbReference>
<dbReference type="GO" id="GO:0001786">
    <property type="term" value="F:phosphatidylserine binding"/>
    <property type="evidence" value="ECO:0007669"/>
    <property type="project" value="TreeGrafter"/>
</dbReference>
<dbReference type="GO" id="GO:0070382">
    <property type="term" value="C:exocytic vesicle"/>
    <property type="evidence" value="ECO:0007669"/>
    <property type="project" value="TreeGrafter"/>
</dbReference>
<protein>
    <submittedName>
        <fullName evidence="3">Putative synaptotagmin-4</fullName>
    </submittedName>
</protein>
<gene>
    <name evidence="3" type="ORF">BSL78_09751</name>
</gene>
<dbReference type="Proteomes" id="UP000230750">
    <property type="component" value="Unassembled WGS sequence"/>
</dbReference>
<dbReference type="InterPro" id="IPR035892">
    <property type="entry name" value="C2_domain_sf"/>
</dbReference>
<dbReference type="Pfam" id="PF00168">
    <property type="entry name" value="C2"/>
    <property type="match status" value="1"/>
</dbReference>
<dbReference type="GO" id="GO:0030276">
    <property type="term" value="F:clathrin binding"/>
    <property type="evidence" value="ECO:0007669"/>
    <property type="project" value="TreeGrafter"/>
</dbReference>
<comment type="caution">
    <text evidence="3">The sequence shown here is derived from an EMBL/GenBank/DDBJ whole genome shotgun (WGS) entry which is preliminary data.</text>
</comment>
<evidence type="ECO:0000259" key="2">
    <source>
        <dbReference type="PROSITE" id="PS50004"/>
    </source>
</evidence>
<evidence type="ECO:0000313" key="3">
    <source>
        <dbReference type="EMBL" id="PIK53334.1"/>
    </source>
</evidence>